<sequence length="118" mass="12788">FPRGATDWKFKFPLDRLLPLVGTITDKLMHAPDMWDLDGEPCLLVVKNGNATGITIGRANGVFSIVREYSMDMTINQTSMEWAIINYDSKSDVFSGPGDSGSIIADLHGRIGGLLTGG</sequence>
<dbReference type="InParanoid" id="A0A0C3K4S5"/>
<dbReference type="Proteomes" id="UP000054217">
    <property type="component" value="Unassembled WGS sequence"/>
</dbReference>
<dbReference type="OrthoDB" id="5424209at2759"/>
<dbReference type="HOGENOM" id="CLU_139515_0_0_1"/>
<dbReference type="EMBL" id="KN831970">
    <property type="protein sequence ID" value="KIO04582.1"/>
    <property type="molecule type" value="Genomic_DNA"/>
</dbReference>
<reference evidence="2" key="2">
    <citation type="submission" date="2015-01" db="EMBL/GenBank/DDBJ databases">
        <title>Evolutionary Origins and Diversification of the Mycorrhizal Mutualists.</title>
        <authorList>
            <consortium name="DOE Joint Genome Institute"/>
            <consortium name="Mycorrhizal Genomics Consortium"/>
            <person name="Kohler A."/>
            <person name="Kuo A."/>
            <person name="Nagy L.G."/>
            <person name="Floudas D."/>
            <person name="Copeland A."/>
            <person name="Barry K.W."/>
            <person name="Cichocki N."/>
            <person name="Veneault-Fourrey C."/>
            <person name="LaButti K."/>
            <person name="Lindquist E.A."/>
            <person name="Lipzen A."/>
            <person name="Lundell T."/>
            <person name="Morin E."/>
            <person name="Murat C."/>
            <person name="Riley R."/>
            <person name="Ohm R."/>
            <person name="Sun H."/>
            <person name="Tunlid A."/>
            <person name="Henrissat B."/>
            <person name="Grigoriev I.V."/>
            <person name="Hibbett D.S."/>
            <person name="Martin F."/>
        </authorList>
    </citation>
    <scope>NUCLEOTIDE SEQUENCE [LARGE SCALE GENOMIC DNA]</scope>
    <source>
        <strain evidence="2">Marx 270</strain>
    </source>
</reference>
<reference evidence="1 2" key="1">
    <citation type="submission" date="2014-04" db="EMBL/GenBank/DDBJ databases">
        <authorList>
            <consortium name="DOE Joint Genome Institute"/>
            <person name="Kuo A."/>
            <person name="Kohler A."/>
            <person name="Costa M.D."/>
            <person name="Nagy L.G."/>
            <person name="Floudas D."/>
            <person name="Copeland A."/>
            <person name="Barry K.W."/>
            <person name="Cichocki N."/>
            <person name="Veneault-Fourrey C."/>
            <person name="LaButti K."/>
            <person name="Lindquist E.A."/>
            <person name="Lipzen A."/>
            <person name="Lundell T."/>
            <person name="Morin E."/>
            <person name="Murat C."/>
            <person name="Sun H."/>
            <person name="Tunlid A."/>
            <person name="Henrissat B."/>
            <person name="Grigoriev I.V."/>
            <person name="Hibbett D.S."/>
            <person name="Martin F."/>
            <person name="Nordberg H.P."/>
            <person name="Cantor M.N."/>
            <person name="Hua S.X."/>
        </authorList>
    </citation>
    <scope>NUCLEOTIDE SEQUENCE [LARGE SCALE GENOMIC DNA]</scope>
    <source>
        <strain evidence="1 2">Marx 270</strain>
    </source>
</reference>
<protein>
    <submittedName>
        <fullName evidence="1">Uncharacterized protein</fullName>
    </submittedName>
</protein>
<organism evidence="1 2">
    <name type="scientific">Pisolithus tinctorius Marx 270</name>
    <dbReference type="NCBI Taxonomy" id="870435"/>
    <lineage>
        <taxon>Eukaryota</taxon>
        <taxon>Fungi</taxon>
        <taxon>Dikarya</taxon>
        <taxon>Basidiomycota</taxon>
        <taxon>Agaricomycotina</taxon>
        <taxon>Agaricomycetes</taxon>
        <taxon>Agaricomycetidae</taxon>
        <taxon>Boletales</taxon>
        <taxon>Sclerodermatineae</taxon>
        <taxon>Pisolithaceae</taxon>
        <taxon>Pisolithus</taxon>
    </lineage>
</organism>
<name>A0A0C3K4S5_PISTI</name>
<keyword evidence="2" id="KW-1185">Reference proteome</keyword>
<evidence type="ECO:0000313" key="2">
    <source>
        <dbReference type="Proteomes" id="UP000054217"/>
    </source>
</evidence>
<evidence type="ECO:0000313" key="1">
    <source>
        <dbReference type="EMBL" id="KIO04582.1"/>
    </source>
</evidence>
<gene>
    <name evidence="1" type="ORF">M404DRAFT_82094</name>
</gene>
<feature type="non-terminal residue" evidence="1">
    <location>
        <position position="118"/>
    </location>
</feature>
<dbReference type="AlphaFoldDB" id="A0A0C3K4S5"/>
<accession>A0A0C3K4S5</accession>
<feature type="non-terminal residue" evidence="1">
    <location>
        <position position="1"/>
    </location>
</feature>
<proteinExistence type="predicted"/>